<sequence length="92" mass="10264">MPLLMISELDKIEGYTNLQICPNPANNLITITPPKAYDNGFISLYSMSGEMLLKQNVRGNKTPVDISALKPGIYLIKYSSKNQIITSIFVKE</sequence>
<protein>
    <recommendedName>
        <fullName evidence="1">Secretion system C-terminal sorting domain-containing protein</fullName>
    </recommendedName>
</protein>
<feature type="domain" description="Secretion system C-terminal sorting" evidence="1">
    <location>
        <begin position="21"/>
        <end position="86"/>
    </location>
</feature>
<reference evidence="2 3" key="1">
    <citation type="submission" date="2016-10" db="EMBL/GenBank/DDBJ databases">
        <authorList>
            <person name="de Groot N.N."/>
        </authorList>
    </citation>
    <scope>NUCLEOTIDE SEQUENCE [LARGE SCALE GENOMIC DNA]</scope>
    <source>
        <strain evidence="2">MBHS1</strain>
    </source>
</reference>
<dbReference type="EMBL" id="FMSV02000250">
    <property type="protein sequence ID" value="SEH05434.1"/>
    <property type="molecule type" value="Genomic_DNA"/>
</dbReference>
<organism evidence="2 3">
    <name type="scientific">Candidatus Venteria ishoeyi</name>
    <dbReference type="NCBI Taxonomy" id="1899563"/>
    <lineage>
        <taxon>Bacteria</taxon>
        <taxon>Pseudomonadati</taxon>
        <taxon>Pseudomonadota</taxon>
        <taxon>Gammaproteobacteria</taxon>
        <taxon>Thiotrichales</taxon>
        <taxon>Thiotrichaceae</taxon>
        <taxon>Venteria</taxon>
    </lineage>
</organism>
<dbReference type="AlphaFoldDB" id="A0A1H6F8T1"/>
<gene>
    <name evidence="2" type="ORF">MBHS_01287</name>
</gene>
<keyword evidence="3" id="KW-1185">Reference proteome</keyword>
<dbReference type="InterPro" id="IPR026444">
    <property type="entry name" value="Secre_tail"/>
</dbReference>
<evidence type="ECO:0000313" key="3">
    <source>
        <dbReference type="Proteomes" id="UP000236724"/>
    </source>
</evidence>
<dbReference type="NCBIfam" id="TIGR04183">
    <property type="entry name" value="Por_Secre_tail"/>
    <property type="match status" value="1"/>
</dbReference>
<proteinExistence type="predicted"/>
<dbReference type="Pfam" id="PF18962">
    <property type="entry name" value="Por_Secre_tail"/>
    <property type="match status" value="1"/>
</dbReference>
<dbReference type="Proteomes" id="UP000236724">
    <property type="component" value="Unassembled WGS sequence"/>
</dbReference>
<name>A0A1H6F8T1_9GAMM</name>
<evidence type="ECO:0000313" key="2">
    <source>
        <dbReference type="EMBL" id="SEH05434.1"/>
    </source>
</evidence>
<evidence type="ECO:0000259" key="1">
    <source>
        <dbReference type="Pfam" id="PF18962"/>
    </source>
</evidence>
<accession>A0A1H6F8T1</accession>